<dbReference type="GO" id="GO:0090374">
    <property type="term" value="P:oligopeptide export from mitochondrion"/>
    <property type="evidence" value="ECO:0007669"/>
    <property type="project" value="TreeGrafter"/>
</dbReference>
<name>A0A4P9YYI4_9FUNG</name>
<gene>
    <name evidence="1" type="ORF">SYNPS1DRAFT_17270</name>
</gene>
<dbReference type="InterPro" id="IPR039421">
    <property type="entry name" value="Type_1_exporter"/>
</dbReference>
<dbReference type="EMBL" id="KZ990241">
    <property type="protein sequence ID" value="RKP24411.1"/>
    <property type="molecule type" value="Genomic_DNA"/>
</dbReference>
<dbReference type="GO" id="GO:0015421">
    <property type="term" value="F:ABC-type oligopeptide transporter activity"/>
    <property type="evidence" value="ECO:0007669"/>
    <property type="project" value="TreeGrafter"/>
</dbReference>
<dbReference type="Gene3D" id="3.40.50.300">
    <property type="entry name" value="P-loop containing nucleotide triphosphate hydrolases"/>
    <property type="match status" value="1"/>
</dbReference>
<accession>A0A4P9YYI4</accession>
<organism evidence="1 2">
    <name type="scientific">Syncephalis pseudoplumigaleata</name>
    <dbReference type="NCBI Taxonomy" id="1712513"/>
    <lineage>
        <taxon>Eukaryota</taxon>
        <taxon>Fungi</taxon>
        <taxon>Fungi incertae sedis</taxon>
        <taxon>Zoopagomycota</taxon>
        <taxon>Zoopagomycotina</taxon>
        <taxon>Zoopagomycetes</taxon>
        <taxon>Zoopagales</taxon>
        <taxon>Piptocephalidaceae</taxon>
        <taxon>Syncephalis</taxon>
    </lineage>
</organism>
<dbReference type="SUPFAM" id="SSF52540">
    <property type="entry name" value="P-loop containing nucleoside triphosphate hydrolases"/>
    <property type="match status" value="1"/>
</dbReference>
<evidence type="ECO:0000313" key="2">
    <source>
        <dbReference type="Proteomes" id="UP000278143"/>
    </source>
</evidence>
<dbReference type="PANTHER" id="PTHR43394:SF1">
    <property type="entry name" value="ATP-BINDING CASSETTE SUB-FAMILY B MEMBER 10, MITOCHONDRIAL"/>
    <property type="match status" value="1"/>
</dbReference>
<feature type="non-terminal residue" evidence="1">
    <location>
        <position position="1"/>
    </location>
</feature>
<dbReference type="Proteomes" id="UP000278143">
    <property type="component" value="Unassembled WGS sequence"/>
</dbReference>
<dbReference type="InterPro" id="IPR027417">
    <property type="entry name" value="P-loop_NTPase"/>
</dbReference>
<dbReference type="PANTHER" id="PTHR43394">
    <property type="entry name" value="ATP-DEPENDENT PERMEASE MDL1, MITOCHONDRIAL"/>
    <property type="match status" value="1"/>
</dbReference>
<sequence>THTERNIQTALKRVTKNRTTLIIAHRLSTIVDADQIFVMQDGRIIEAGTHAELMKRTDGHYHDMWMKQLKEEMEKEATATRPSTA</sequence>
<protein>
    <submittedName>
        <fullName evidence="1">P-loop containing nucleoside triphosphate hydrolase protein</fullName>
    </submittedName>
</protein>
<dbReference type="GO" id="GO:0005743">
    <property type="term" value="C:mitochondrial inner membrane"/>
    <property type="evidence" value="ECO:0007669"/>
    <property type="project" value="TreeGrafter"/>
</dbReference>
<keyword evidence="2" id="KW-1185">Reference proteome</keyword>
<dbReference type="GO" id="GO:0016787">
    <property type="term" value="F:hydrolase activity"/>
    <property type="evidence" value="ECO:0007669"/>
    <property type="project" value="UniProtKB-KW"/>
</dbReference>
<proteinExistence type="predicted"/>
<dbReference type="AlphaFoldDB" id="A0A4P9YYI4"/>
<keyword evidence="1" id="KW-0378">Hydrolase</keyword>
<reference evidence="2" key="1">
    <citation type="journal article" date="2018" name="Nat. Microbiol.">
        <title>Leveraging single-cell genomics to expand the fungal tree of life.</title>
        <authorList>
            <person name="Ahrendt S.R."/>
            <person name="Quandt C.A."/>
            <person name="Ciobanu D."/>
            <person name="Clum A."/>
            <person name="Salamov A."/>
            <person name="Andreopoulos B."/>
            <person name="Cheng J.F."/>
            <person name="Woyke T."/>
            <person name="Pelin A."/>
            <person name="Henrissat B."/>
            <person name="Reynolds N.K."/>
            <person name="Benny G.L."/>
            <person name="Smith M.E."/>
            <person name="James T.Y."/>
            <person name="Grigoriev I.V."/>
        </authorList>
    </citation>
    <scope>NUCLEOTIDE SEQUENCE [LARGE SCALE GENOMIC DNA]</scope>
    <source>
        <strain evidence="2">Benny S71-1</strain>
    </source>
</reference>
<evidence type="ECO:0000313" key="1">
    <source>
        <dbReference type="EMBL" id="RKP24411.1"/>
    </source>
</evidence>
<dbReference type="OrthoDB" id="6500128at2759"/>